<evidence type="ECO:0000256" key="4">
    <source>
        <dbReference type="ARBA" id="ARBA00022964"/>
    </source>
</evidence>
<organism evidence="10">
    <name type="scientific">Octopus bimaculoides</name>
    <name type="common">California two-spotted octopus</name>
    <dbReference type="NCBI Taxonomy" id="37653"/>
    <lineage>
        <taxon>Eukaryota</taxon>
        <taxon>Metazoa</taxon>
        <taxon>Spiralia</taxon>
        <taxon>Lophotrochozoa</taxon>
        <taxon>Mollusca</taxon>
        <taxon>Cephalopoda</taxon>
        <taxon>Coleoidea</taxon>
        <taxon>Octopodiformes</taxon>
        <taxon>Octopoda</taxon>
        <taxon>Incirrata</taxon>
        <taxon>Octopodidae</taxon>
        <taxon>Octopus</taxon>
    </lineage>
</organism>
<dbReference type="SMART" id="SM00702">
    <property type="entry name" value="P4Hc"/>
    <property type="match status" value="1"/>
</dbReference>
<comment type="cofactor">
    <cofactor evidence="1">
        <name>L-ascorbate</name>
        <dbReference type="ChEBI" id="CHEBI:38290"/>
    </cofactor>
</comment>
<dbReference type="Pfam" id="PF13640">
    <property type="entry name" value="2OG-FeII_Oxy_3"/>
    <property type="match status" value="1"/>
</dbReference>
<evidence type="ECO:0000256" key="6">
    <source>
        <dbReference type="ARBA" id="ARBA00023004"/>
    </source>
</evidence>
<feature type="compositionally biased region" description="Polar residues" evidence="7">
    <location>
        <begin position="232"/>
        <end position="244"/>
    </location>
</feature>
<feature type="compositionally biased region" description="Polar residues" evidence="7">
    <location>
        <begin position="204"/>
        <end position="218"/>
    </location>
</feature>
<feature type="region of interest" description="Disordered" evidence="7">
    <location>
        <begin position="28"/>
        <end position="93"/>
    </location>
</feature>
<feature type="compositionally biased region" description="Polar residues" evidence="7">
    <location>
        <begin position="152"/>
        <end position="166"/>
    </location>
</feature>
<evidence type="ECO:0000256" key="2">
    <source>
        <dbReference type="ARBA" id="ARBA00022723"/>
    </source>
</evidence>
<dbReference type="OrthoDB" id="420380at2759"/>
<dbReference type="InterPro" id="IPR044862">
    <property type="entry name" value="Pro_4_hyd_alph_FE2OG_OXY"/>
</dbReference>
<feature type="region of interest" description="Disordered" evidence="7">
    <location>
        <begin position="145"/>
        <end position="166"/>
    </location>
</feature>
<keyword evidence="8" id="KW-0472">Membrane</keyword>
<dbReference type="GO" id="GO:0005506">
    <property type="term" value="F:iron ion binding"/>
    <property type="evidence" value="ECO:0007669"/>
    <property type="project" value="InterPro"/>
</dbReference>
<keyword evidence="8" id="KW-1133">Transmembrane helix</keyword>
<evidence type="ECO:0000256" key="1">
    <source>
        <dbReference type="ARBA" id="ARBA00001961"/>
    </source>
</evidence>
<dbReference type="EMBL" id="KQ417681">
    <property type="protein sequence ID" value="KOF90811.1"/>
    <property type="molecule type" value="Genomic_DNA"/>
</dbReference>
<reference evidence="10" key="1">
    <citation type="submission" date="2015-07" db="EMBL/GenBank/DDBJ databases">
        <title>MeaNS - Measles Nucleotide Surveillance Program.</title>
        <authorList>
            <person name="Tran T."/>
            <person name="Druce J."/>
        </authorList>
    </citation>
    <scope>NUCLEOTIDE SEQUENCE</scope>
    <source>
        <strain evidence="10">UCB-OBI-ISO-001</strain>
        <tissue evidence="10">Gonad</tissue>
    </source>
</reference>
<feature type="compositionally biased region" description="Polar residues" evidence="7">
    <location>
        <begin position="284"/>
        <end position="300"/>
    </location>
</feature>
<dbReference type="InterPro" id="IPR006620">
    <property type="entry name" value="Pro_4_hyd_alph"/>
</dbReference>
<feature type="compositionally biased region" description="Basic and acidic residues" evidence="7">
    <location>
        <begin position="246"/>
        <end position="283"/>
    </location>
</feature>
<dbReference type="PANTHER" id="PTHR10869">
    <property type="entry name" value="PROLYL 4-HYDROXYLASE ALPHA SUBUNIT"/>
    <property type="match status" value="1"/>
</dbReference>
<evidence type="ECO:0000256" key="5">
    <source>
        <dbReference type="ARBA" id="ARBA00023002"/>
    </source>
</evidence>
<dbReference type="STRING" id="37653.A0A0L8HNI1"/>
<name>A0A0L8HNI1_OCTBM</name>
<dbReference type="AlphaFoldDB" id="A0A0L8HNI1"/>
<feature type="compositionally biased region" description="Basic and acidic residues" evidence="7">
    <location>
        <begin position="350"/>
        <end position="370"/>
    </location>
</feature>
<feature type="transmembrane region" description="Helical" evidence="8">
    <location>
        <begin position="102"/>
        <end position="126"/>
    </location>
</feature>
<evidence type="ECO:0000256" key="3">
    <source>
        <dbReference type="ARBA" id="ARBA00022896"/>
    </source>
</evidence>
<dbReference type="FunFam" id="2.60.120.620:FF:000054">
    <property type="entry name" value="Prolyl 4-hydroxylase subunit alpha-1"/>
    <property type="match status" value="1"/>
</dbReference>
<protein>
    <recommendedName>
        <fullName evidence="9">Prolyl 4-hydroxylase alpha subunit domain-containing protein</fullName>
    </recommendedName>
</protein>
<dbReference type="GO" id="GO:0031418">
    <property type="term" value="F:L-ascorbic acid binding"/>
    <property type="evidence" value="ECO:0007669"/>
    <property type="project" value="UniProtKB-KW"/>
</dbReference>
<proteinExistence type="predicted"/>
<feature type="compositionally biased region" description="Basic and acidic residues" evidence="7">
    <location>
        <begin position="324"/>
        <end position="335"/>
    </location>
</feature>
<evidence type="ECO:0000256" key="7">
    <source>
        <dbReference type="SAM" id="MobiDB-lite"/>
    </source>
</evidence>
<dbReference type="KEGG" id="obi:106869534"/>
<dbReference type="Gene3D" id="2.60.120.620">
    <property type="entry name" value="q2cbj1_9rhob like domain"/>
    <property type="match status" value="1"/>
</dbReference>
<gene>
    <name evidence="10" type="ORF">OCBIM_22010479mg</name>
</gene>
<keyword evidence="3" id="KW-0847">Vitamin C</keyword>
<evidence type="ECO:0000259" key="9">
    <source>
        <dbReference type="SMART" id="SM00702"/>
    </source>
</evidence>
<dbReference type="GO" id="GO:0004656">
    <property type="term" value="F:procollagen-proline 4-dioxygenase activity"/>
    <property type="evidence" value="ECO:0007669"/>
    <property type="project" value="TreeGrafter"/>
</dbReference>
<sequence length="691" mass="79321">MRFLYRRHRMEKAQELKNNVKRKEIRYKVTSTKSNGRLEKKGVESNITKRNTESVCDRNRNNNSKSSSSKTTKRRGDSNGHDVGGCSGDKRHQGSFKRHMKVCIMATVLISSGLLLGFTSAFLWGYNKVINQEFYEQAGHLYQHKQHHRQHTQPPGSDCPQQKYDSYANNGYQQQDVLQNQQQMSQSQKQNLLEKDSASLNFADNQNMSPIKENSNIKNVKDSQDNSFDIPKTTSNHPQKNLPSKRSVEEKPSENRSQENKLKSELNKNTKTETLPKKEDKTKSSSLPKDSTSPLQNTLSDEPMTLDVTSGSNIIFNMSTNVDEPEKSTTLEHQRKSGTTSESKKNKKQTKPETKKKTKKTESEKSKNSVDEDLPPEVKNFKSTIQDGILPKKIFAGGRRIPPIHLLPQKPNNSSVNVYMFEEFLSDAECDGLKRAHEKYVDMGSKKDPILCFDGIQKLREHLIHVGKGHINVSPLDFTEGTMCVNKTFSTKLKSWLKSRWNYNTAFYPGESRFSKALEKRIEQAMGLRPGNGGKFQITSYPNGIGCYKHTDCQERNDDQRDKVATVLIYLETVTEGGETIFPELGIWVRPRKGRALLWNNMNKRGQCESLSQHLADPVKTGNKYILQRWYYYESFYSLGKRPPKPHLPIRDEDQPRVTCDESESGSCHWYDDWNYDHLLQYRSIGKRLLI</sequence>
<keyword evidence="5" id="KW-0560">Oxidoreductase</keyword>
<evidence type="ECO:0000313" key="10">
    <source>
        <dbReference type="EMBL" id="KOF90811.1"/>
    </source>
</evidence>
<keyword evidence="4" id="KW-0223">Dioxygenase</keyword>
<feature type="region of interest" description="Disordered" evidence="7">
    <location>
        <begin position="204"/>
        <end position="307"/>
    </location>
</feature>
<evidence type="ECO:0000256" key="8">
    <source>
        <dbReference type="SAM" id="Phobius"/>
    </source>
</evidence>
<dbReference type="InterPro" id="IPR045054">
    <property type="entry name" value="P4HA-like"/>
</dbReference>
<keyword evidence="2" id="KW-0479">Metal-binding</keyword>
<keyword evidence="8" id="KW-0812">Transmembrane</keyword>
<feature type="compositionally biased region" description="Low complexity" evidence="7">
    <location>
        <begin position="61"/>
        <end position="70"/>
    </location>
</feature>
<dbReference type="PANTHER" id="PTHR10869:SF180">
    <property type="entry name" value="FE2OG DIOXYGENASE DOMAIN-CONTAINING PROTEIN"/>
    <property type="match status" value="1"/>
</dbReference>
<dbReference type="GO" id="GO:0005783">
    <property type="term" value="C:endoplasmic reticulum"/>
    <property type="evidence" value="ECO:0007669"/>
    <property type="project" value="TreeGrafter"/>
</dbReference>
<accession>A0A0L8HNI1</accession>
<feature type="compositionally biased region" description="Basic and acidic residues" evidence="7">
    <location>
        <begin position="50"/>
        <end position="60"/>
    </location>
</feature>
<feature type="region of interest" description="Disordered" evidence="7">
    <location>
        <begin position="319"/>
        <end position="376"/>
    </location>
</feature>
<feature type="domain" description="Prolyl 4-hydroxylase alpha subunit" evidence="9">
    <location>
        <begin position="462"/>
        <end position="632"/>
    </location>
</feature>
<keyword evidence="6" id="KW-0408">Iron</keyword>